<dbReference type="FunCoup" id="E1ZCD6">
    <property type="interactions" value="954"/>
</dbReference>
<dbReference type="eggNOG" id="KOG1297">
    <property type="taxonomic scope" value="Eukaryota"/>
</dbReference>
<feature type="compositionally biased region" description="Basic residues" evidence="1">
    <location>
        <begin position="188"/>
        <end position="199"/>
    </location>
</feature>
<protein>
    <recommendedName>
        <fullName evidence="4">Folate-sensitive fragile site protein Fra10Ac1</fullName>
    </recommendedName>
</protein>
<feature type="compositionally biased region" description="Low complexity" evidence="1">
    <location>
        <begin position="252"/>
        <end position="269"/>
    </location>
</feature>
<evidence type="ECO:0000256" key="1">
    <source>
        <dbReference type="SAM" id="MobiDB-lite"/>
    </source>
</evidence>
<sequence>MNAYERHKKMVHDLVAYYGGQAPQGGQAGPAKTDYDLLLENFRFIRSEADDAGDSWEVRLAKRYYSKLFKEYAIADLSRYREGRVGLRWRTQREVVNGRGQFVCGAQGCEERRGLASFEVPFAYQEAGERKQALVKLRVCPTHAHQLNYRKQREAQRAHRERRRKEVRRRRAKEERRWKGRGSSKEAKRGRKRRRRRSRSSSSSRSSSGSEGSTSSSSSSASSSSSSSSEDEGEEQRRGRKRRRHGEERPAGRQQQGTAGAAAAAGQPAENDFDAFMQGLFE</sequence>
<name>E1ZCD6_CHLVA</name>
<dbReference type="InterPro" id="IPR030513">
    <property type="entry name" value="Dehydrin_CS"/>
</dbReference>
<evidence type="ECO:0000313" key="3">
    <source>
        <dbReference type="Proteomes" id="UP000008141"/>
    </source>
</evidence>
<dbReference type="STRING" id="554065.E1ZCD6"/>
<dbReference type="Pfam" id="PF09725">
    <property type="entry name" value="Fra10Ac1"/>
    <property type="match status" value="1"/>
</dbReference>
<keyword evidence="3" id="KW-1185">Reference proteome</keyword>
<feature type="compositionally biased region" description="Basic and acidic residues" evidence="1">
    <location>
        <begin position="172"/>
        <end position="187"/>
    </location>
</feature>
<dbReference type="OMA" id="CPTHTEQ"/>
<evidence type="ECO:0000313" key="2">
    <source>
        <dbReference type="EMBL" id="EFN56799.1"/>
    </source>
</evidence>
<dbReference type="OrthoDB" id="197967at2759"/>
<accession>E1ZCD6</accession>
<proteinExistence type="predicted"/>
<dbReference type="GeneID" id="17356063"/>
<dbReference type="GO" id="GO:0016791">
    <property type="term" value="F:phosphatase activity"/>
    <property type="evidence" value="ECO:0007669"/>
    <property type="project" value="TreeGrafter"/>
</dbReference>
<dbReference type="PANTHER" id="PTHR11567:SF25">
    <property type="entry name" value="PROTEIN FRA10AC1"/>
    <property type="match status" value="1"/>
</dbReference>
<dbReference type="AlphaFoldDB" id="E1ZCD6"/>
<dbReference type="InParanoid" id="E1ZCD6"/>
<dbReference type="InterPro" id="IPR019129">
    <property type="entry name" value="Folate-sensitive_fs_Fra10Ac1"/>
</dbReference>
<feature type="compositionally biased region" description="Basic residues" evidence="1">
    <location>
        <begin position="159"/>
        <end position="171"/>
    </location>
</feature>
<gene>
    <name evidence="2" type="ORF">CHLNCDRAFT_22127</name>
</gene>
<dbReference type="PROSITE" id="PS00315">
    <property type="entry name" value="DEHYDRIN_1"/>
    <property type="match status" value="1"/>
</dbReference>
<dbReference type="PANTHER" id="PTHR11567">
    <property type="entry name" value="ACID PHOSPHATASE-RELATED"/>
    <property type="match status" value="1"/>
</dbReference>
<evidence type="ECO:0008006" key="4">
    <source>
        <dbReference type="Google" id="ProtNLM"/>
    </source>
</evidence>
<dbReference type="EMBL" id="GL433841">
    <property type="protein sequence ID" value="EFN56799.1"/>
    <property type="molecule type" value="Genomic_DNA"/>
</dbReference>
<feature type="region of interest" description="Disordered" evidence="1">
    <location>
        <begin position="148"/>
        <end position="282"/>
    </location>
</feature>
<reference evidence="2 3" key="1">
    <citation type="journal article" date="2010" name="Plant Cell">
        <title>The Chlorella variabilis NC64A genome reveals adaptation to photosymbiosis, coevolution with viruses, and cryptic sex.</title>
        <authorList>
            <person name="Blanc G."/>
            <person name="Duncan G."/>
            <person name="Agarkova I."/>
            <person name="Borodovsky M."/>
            <person name="Gurnon J."/>
            <person name="Kuo A."/>
            <person name="Lindquist E."/>
            <person name="Lucas S."/>
            <person name="Pangilinan J."/>
            <person name="Polle J."/>
            <person name="Salamov A."/>
            <person name="Terry A."/>
            <person name="Yamada T."/>
            <person name="Dunigan D.D."/>
            <person name="Grigoriev I.V."/>
            <person name="Claverie J.M."/>
            <person name="Van Etten J.L."/>
        </authorList>
    </citation>
    <scope>NUCLEOTIDE SEQUENCE [LARGE SCALE GENOMIC DNA]</scope>
    <source>
        <strain evidence="2 3">NC64A</strain>
    </source>
</reference>
<dbReference type="KEGG" id="cvr:CHLNCDRAFT_22127"/>
<dbReference type="InterPro" id="IPR050645">
    <property type="entry name" value="Histidine_acid_phosphatase"/>
</dbReference>
<dbReference type="Proteomes" id="UP000008141">
    <property type="component" value="Unassembled WGS sequence"/>
</dbReference>
<dbReference type="RefSeq" id="XP_005848901.1">
    <property type="nucleotide sequence ID" value="XM_005848839.1"/>
</dbReference>
<organism evidence="3">
    <name type="scientific">Chlorella variabilis</name>
    <name type="common">Green alga</name>
    <dbReference type="NCBI Taxonomy" id="554065"/>
    <lineage>
        <taxon>Eukaryota</taxon>
        <taxon>Viridiplantae</taxon>
        <taxon>Chlorophyta</taxon>
        <taxon>core chlorophytes</taxon>
        <taxon>Trebouxiophyceae</taxon>
        <taxon>Chlorellales</taxon>
        <taxon>Chlorellaceae</taxon>
        <taxon>Chlorella clade</taxon>
        <taxon>Chlorella</taxon>
    </lineage>
</organism>
<feature type="compositionally biased region" description="Low complexity" evidence="1">
    <location>
        <begin position="200"/>
        <end position="228"/>
    </location>
</feature>